<dbReference type="PANTHER" id="PTHR43300:SF7">
    <property type="entry name" value="UDP-N-ACETYLBACILLOSAMINE N-ACETYLTRANSFERASE"/>
    <property type="match status" value="1"/>
</dbReference>
<reference evidence="3 4" key="1">
    <citation type="submission" date="2016-06" db="EMBL/GenBank/DDBJ databases">
        <authorList>
            <person name="Kjaerup R.B."/>
            <person name="Dalgaard T.S."/>
            <person name="Juul-Madsen H.R."/>
        </authorList>
    </citation>
    <scope>NUCLEOTIDE SEQUENCE [LARGE SCALE GENOMIC DNA]</scope>
    <source>
        <strain evidence="3 4">1276495.2</strain>
    </source>
</reference>
<evidence type="ECO:0000313" key="3">
    <source>
        <dbReference type="EMBL" id="OBJ90632.1"/>
    </source>
</evidence>
<gene>
    <name evidence="3" type="ORF">A5640_23460</name>
</gene>
<dbReference type="Proteomes" id="UP000093925">
    <property type="component" value="Unassembled WGS sequence"/>
</dbReference>
<dbReference type="PANTHER" id="PTHR43300">
    <property type="entry name" value="ACETYLTRANSFERASE"/>
    <property type="match status" value="1"/>
</dbReference>
<feature type="binding site" evidence="2">
    <location>
        <position position="70"/>
    </location>
    <ligand>
        <name>substrate</name>
    </ligand>
</feature>
<accession>A0A1A3KZH3</accession>
<protein>
    <recommendedName>
        <fullName evidence="5">PglD N-terminal domain-containing protein</fullName>
    </recommendedName>
</protein>
<name>A0A1A3KZH3_MYCAS</name>
<evidence type="ECO:0008006" key="5">
    <source>
        <dbReference type="Google" id="ProtNLM"/>
    </source>
</evidence>
<dbReference type="InterPro" id="IPR020019">
    <property type="entry name" value="AcTrfase_PglD-like"/>
</dbReference>
<dbReference type="Gene3D" id="3.40.50.20">
    <property type="match status" value="1"/>
</dbReference>
<organism evidence="3 4">
    <name type="scientific">Mycobacterium asiaticum</name>
    <dbReference type="NCBI Taxonomy" id="1790"/>
    <lineage>
        <taxon>Bacteria</taxon>
        <taxon>Bacillati</taxon>
        <taxon>Actinomycetota</taxon>
        <taxon>Actinomycetes</taxon>
        <taxon>Mycobacteriales</taxon>
        <taxon>Mycobacteriaceae</taxon>
        <taxon>Mycobacterium</taxon>
    </lineage>
</organism>
<evidence type="ECO:0000256" key="1">
    <source>
        <dbReference type="PIRSR" id="PIRSR620019-1"/>
    </source>
</evidence>
<proteinExistence type="predicted"/>
<dbReference type="SUPFAM" id="SSF51161">
    <property type="entry name" value="Trimeric LpxA-like enzymes"/>
    <property type="match status" value="1"/>
</dbReference>
<evidence type="ECO:0000256" key="2">
    <source>
        <dbReference type="PIRSR" id="PIRSR620019-2"/>
    </source>
</evidence>
<dbReference type="AlphaFoldDB" id="A0A1A3KZH3"/>
<dbReference type="InterPro" id="IPR050179">
    <property type="entry name" value="Trans_hexapeptide_repeat"/>
</dbReference>
<sequence length="214" mass="22766">MLIAGAGGLAKEAAQLARRIDPTGERWSHIRYVTSSACELGMILPFGQVELLEEQLLSRDVEADVVIGAGYPEIRRRIAGNLLVNSALSFPNLVHPTLEIDPRLVRLGQGNMITQGTVMTCDIEIGDFNLFNWNCTVGHDARIGSFNVINPGASVSGRVTLGDACLLGTGARILEMLDISSDTVIGAGAVVTRSIANPGVYVGVPARLLEDRAT</sequence>
<feature type="active site" description="Proton acceptor" evidence="1">
    <location>
        <position position="139"/>
    </location>
</feature>
<dbReference type="CDD" id="cd03360">
    <property type="entry name" value="LbH_AT_putative"/>
    <property type="match status" value="1"/>
</dbReference>
<feature type="site" description="Increases basicity of active site His" evidence="1">
    <location>
        <position position="140"/>
    </location>
</feature>
<dbReference type="Gene3D" id="2.160.10.10">
    <property type="entry name" value="Hexapeptide repeat proteins"/>
    <property type="match status" value="1"/>
</dbReference>
<comment type="caution">
    <text evidence="3">The sequence shown here is derived from an EMBL/GenBank/DDBJ whole genome shotgun (WGS) entry which is preliminary data.</text>
</comment>
<dbReference type="InterPro" id="IPR011004">
    <property type="entry name" value="Trimer_LpxA-like_sf"/>
</dbReference>
<dbReference type="EMBL" id="LZLM01000005">
    <property type="protein sequence ID" value="OBJ90632.1"/>
    <property type="molecule type" value="Genomic_DNA"/>
</dbReference>
<evidence type="ECO:0000313" key="4">
    <source>
        <dbReference type="Proteomes" id="UP000093925"/>
    </source>
</evidence>